<feature type="chain" id="PRO_5032346499" evidence="2">
    <location>
        <begin position="26"/>
        <end position="62"/>
    </location>
</feature>
<feature type="signal peptide" evidence="2">
    <location>
        <begin position="1"/>
        <end position="25"/>
    </location>
</feature>
<keyword evidence="1" id="KW-1133">Transmembrane helix</keyword>
<evidence type="ECO:0000313" key="3">
    <source>
        <dbReference type="EMBL" id="KAG0490606.1"/>
    </source>
</evidence>
<sequence length="62" mass="6034">MAAASFEAFAILLLAVVALIGDVAAIDAPAPSPASGANALSSPLAAVLLCTLAALIVGFVRR</sequence>
<dbReference type="EMBL" id="JADCNM010000003">
    <property type="protein sequence ID" value="KAG0490606.1"/>
    <property type="molecule type" value="Genomic_DNA"/>
</dbReference>
<name>A0A835RKI1_VANPL</name>
<evidence type="ECO:0000256" key="1">
    <source>
        <dbReference type="SAM" id="Phobius"/>
    </source>
</evidence>
<evidence type="ECO:0000313" key="4">
    <source>
        <dbReference type="Proteomes" id="UP000639772"/>
    </source>
</evidence>
<accession>A0A835RKI1</accession>
<proteinExistence type="predicted"/>
<keyword evidence="2" id="KW-0732">Signal</keyword>
<organism evidence="3 4">
    <name type="scientific">Vanilla planifolia</name>
    <name type="common">Vanilla</name>
    <dbReference type="NCBI Taxonomy" id="51239"/>
    <lineage>
        <taxon>Eukaryota</taxon>
        <taxon>Viridiplantae</taxon>
        <taxon>Streptophyta</taxon>
        <taxon>Embryophyta</taxon>
        <taxon>Tracheophyta</taxon>
        <taxon>Spermatophyta</taxon>
        <taxon>Magnoliopsida</taxon>
        <taxon>Liliopsida</taxon>
        <taxon>Asparagales</taxon>
        <taxon>Orchidaceae</taxon>
        <taxon>Vanilloideae</taxon>
        <taxon>Vanilleae</taxon>
        <taxon>Vanilla</taxon>
    </lineage>
</organism>
<dbReference type="Proteomes" id="UP000639772">
    <property type="component" value="Chromosome 3"/>
</dbReference>
<keyword evidence="1" id="KW-0472">Membrane</keyword>
<feature type="transmembrane region" description="Helical" evidence="1">
    <location>
        <begin position="41"/>
        <end position="60"/>
    </location>
</feature>
<reference evidence="3 4" key="1">
    <citation type="journal article" date="2020" name="Nat. Food">
        <title>A phased Vanilla planifolia genome enables genetic improvement of flavour and production.</title>
        <authorList>
            <person name="Hasing T."/>
            <person name="Tang H."/>
            <person name="Brym M."/>
            <person name="Khazi F."/>
            <person name="Huang T."/>
            <person name="Chambers A.H."/>
        </authorList>
    </citation>
    <scope>NUCLEOTIDE SEQUENCE [LARGE SCALE GENOMIC DNA]</scope>
    <source>
        <tissue evidence="3">Leaf</tissue>
    </source>
</reference>
<keyword evidence="1" id="KW-0812">Transmembrane</keyword>
<evidence type="ECO:0000256" key="2">
    <source>
        <dbReference type="SAM" id="SignalP"/>
    </source>
</evidence>
<comment type="caution">
    <text evidence="3">The sequence shown here is derived from an EMBL/GenBank/DDBJ whole genome shotgun (WGS) entry which is preliminary data.</text>
</comment>
<dbReference type="AlphaFoldDB" id="A0A835RKI1"/>
<protein>
    <submittedName>
        <fullName evidence="3">Uncharacterized protein</fullName>
    </submittedName>
</protein>
<gene>
    <name evidence="3" type="ORF">HPP92_007469</name>
</gene>